<name>A0A5B8MM59_9CHLO</name>
<evidence type="ECO:0000256" key="1">
    <source>
        <dbReference type="SAM" id="MobiDB-lite"/>
    </source>
</evidence>
<dbReference type="AlphaFoldDB" id="A0A5B8MM59"/>
<evidence type="ECO:0000313" key="3">
    <source>
        <dbReference type="Proteomes" id="UP000316726"/>
    </source>
</evidence>
<proteinExistence type="predicted"/>
<accession>A0A5B8MM59</accession>
<protein>
    <submittedName>
        <fullName evidence="2">Uncharacterized protein</fullName>
    </submittedName>
</protein>
<organism evidence="2 3">
    <name type="scientific">Chloropicon primus</name>
    <dbReference type="NCBI Taxonomy" id="1764295"/>
    <lineage>
        <taxon>Eukaryota</taxon>
        <taxon>Viridiplantae</taxon>
        <taxon>Chlorophyta</taxon>
        <taxon>Chloropicophyceae</taxon>
        <taxon>Chloropicales</taxon>
        <taxon>Chloropicaceae</taxon>
        <taxon>Chloropicon</taxon>
    </lineage>
</organism>
<feature type="region of interest" description="Disordered" evidence="1">
    <location>
        <begin position="1"/>
        <end position="51"/>
    </location>
</feature>
<dbReference type="EMBL" id="CP031038">
    <property type="protein sequence ID" value="QDZ21539.1"/>
    <property type="molecule type" value="Genomic_DNA"/>
</dbReference>
<dbReference type="Proteomes" id="UP000316726">
    <property type="component" value="Chromosome 5"/>
</dbReference>
<evidence type="ECO:0000313" key="2">
    <source>
        <dbReference type="EMBL" id="QDZ21539.1"/>
    </source>
</evidence>
<sequence length="436" mass="48661">MEAGGQDGDGGDAQEEAASKQRHRGEDEKDLTMTTCARKVPPSTRRGQGAEGRLRGAVLALLVVAASCEVAVSRGGHHQEGEGSHPRLLQSHARLCNELERDVAHAELLRERQRKSEGGAQGREPMVKCMTHHYDAARGHEGHPPLSIHVNAPVTLKSLSVNATMRTADFPSARVGLRARAMPRFYKDLVPLGLSKSVEVGLKGSTFMNVTGPELHGLLDEHRDDHEGWVQVGWTSAPDHADYPESGELLGLTRSPRRFTHLDQLEQLEQLGLEWESDHAVMGPNATLDAFLRERTGYHAGNGGSLGTWTLVVDPSVAVRGWSVRMCFDAKTNYETICRNQPGFSLRGGEDDEAMRVEAMSGRARAPEFCLPGFRVFCAARQRRINEDITCAAKGRSWNPFTRVTQNYCCKKFRWLFWRHWARKTFNPVCRRFYRT</sequence>
<reference evidence="2 3" key="1">
    <citation type="submission" date="2018-07" db="EMBL/GenBank/DDBJ databases">
        <title>The complete nuclear genome of the prasinophyte Chloropicon primus (CCMP1205).</title>
        <authorList>
            <person name="Pombert J.-F."/>
            <person name="Otis C."/>
            <person name="Turmel M."/>
            <person name="Lemieux C."/>
        </authorList>
    </citation>
    <scope>NUCLEOTIDE SEQUENCE [LARGE SCALE GENOMIC DNA]</scope>
    <source>
        <strain evidence="2 3">CCMP1205</strain>
    </source>
</reference>
<keyword evidence="3" id="KW-1185">Reference proteome</keyword>
<gene>
    <name evidence="2" type="ORF">A3770_05p40570</name>
</gene>